<dbReference type="GeneID" id="134290770"/>
<sequence>MPSRKQMNIGHHAFHREQQQHYENLRNYHSMMLQNQYVHQQQQQQNEQQWQHGKKKMARQQAGESIVDVRSILLMMEQLMAPYVCNLNSPRNMSVDISALLQPCSKRGVLT</sequence>
<evidence type="ECO:0000313" key="2">
    <source>
        <dbReference type="EnsemblMetazoa" id="AALFPA23_024154.P36007"/>
    </source>
</evidence>
<evidence type="ECO:0000256" key="1">
    <source>
        <dbReference type="SAM" id="MobiDB-lite"/>
    </source>
</evidence>
<dbReference type="Proteomes" id="UP000069940">
    <property type="component" value="Unassembled WGS sequence"/>
</dbReference>
<dbReference type="EnsemblMetazoa" id="AALFPA23_024154.R36007">
    <property type="protein sequence ID" value="AALFPA23_024154.P36007"/>
    <property type="gene ID" value="AALFPA23_024154"/>
</dbReference>
<feature type="compositionally biased region" description="Low complexity" evidence="1">
    <location>
        <begin position="37"/>
        <end position="51"/>
    </location>
</feature>
<evidence type="ECO:0000313" key="3">
    <source>
        <dbReference type="Proteomes" id="UP000069940"/>
    </source>
</evidence>
<reference evidence="3" key="1">
    <citation type="journal article" date="2015" name="Proc. Natl. Acad. Sci. U.S.A.">
        <title>Genome sequence of the Asian Tiger mosquito, Aedes albopictus, reveals insights into its biology, genetics, and evolution.</title>
        <authorList>
            <person name="Chen X.G."/>
            <person name="Jiang X."/>
            <person name="Gu J."/>
            <person name="Xu M."/>
            <person name="Wu Y."/>
            <person name="Deng Y."/>
            <person name="Zhang C."/>
            <person name="Bonizzoni M."/>
            <person name="Dermauw W."/>
            <person name="Vontas J."/>
            <person name="Armbruster P."/>
            <person name="Huang X."/>
            <person name="Yang Y."/>
            <person name="Zhang H."/>
            <person name="He W."/>
            <person name="Peng H."/>
            <person name="Liu Y."/>
            <person name="Wu K."/>
            <person name="Chen J."/>
            <person name="Lirakis M."/>
            <person name="Topalis P."/>
            <person name="Van Leeuwen T."/>
            <person name="Hall A.B."/>
            <person name="Jiang X."/>
            <person name="Thorpe C."/>
            <person name="Mueller R.L."/>
            <person name="Sun C."/>
            <person name="Waterhouse R.M."/>
            <person name="Yan G."/>
            <person name="Tu Z.J."/>
            <person name="Fang X."/>
            <person name="James A.A."/>
        </authorList>
    </citation>
    <scope>NUCLEOTIDE SEQUENCE [LARGE SCALE GENOMIC DNA]</scope>
    <source>
        <strain evidence="3">Foshan</strain>
    </source>
</reference>
<dbReference type="RefSeq" id="XP_062713951.1">
    <property type="nucleotide sequence ID" value="XM_062857967.1"/>
</dbReference>
<feature type="region of interest" description="Disordered" evidence="1">
    <location>
        <begin position="37"/>
        <end position="62"/>
    </location>
</feature>
<keyword evidence="3" id="KW-1185">Reference proteome</keyword>
<proteinExistence type="predicted"/>
<organism evidence="2 3">
    <name type="scientific">Aedes albopictus</name>
    <name type="common">Asian tiger mosquito</name>
    <name type="synonym">Stegomyia albopicta</name>
    <dbReference type="NCBI Taxonomy" id="7160"/>
    <lineage>
        <taxon>Eukaryota</taxon>
        <taxon>Metazoa</taxon>
        <taxon>Ecdysozoa</taxon>
        <taxon>Arthropoda</taxon>
        <taxon>Hexapoda</taxon>
        <taxon>Insecta</taxon>
        <taxon>Pterygota</taxon>
        <taxon>Neoptera</taxon>
        <taxon>Endopterygota</taxon>
        <taxon>Diptera</taxon>
        <taxon>Nematocera</taxon>
        <taxon>Culicoidea</taxon>
        <taxon>Culicidae</taxon>
        <taxon>Culicinae</taxon>
        <taxon>Aedini</taxon>
        <taxon>Aedes</taxon>
        <taxon>Stegomyia</taxon>
    </lineage>
</organism>
<protein>
    <submittedName>
        <fullName evidence="2">Uncharacterized protein</fullName>
    </submittedName>
</protein>
<accession>A0ABM2A3P8</accession>
<name>A0ABM2A3P8_AEDAL</name>
<reference evidence="2" key="2">
    <citation type="submission" date="2025-05" db="UniProtKB">
        <authorList>
            <consortium name="EnsemblMetazoa"/>
        </authorList>
    </citation>
    <scope>IDENTIFICATION</scope>
    <source>
        <strain evidence="2">Foshan</strain>
    </source>
</reference>